<feature type="active site" description="Proton acceptor" evidence="4">
    <location>
        <position position="37"/>
    </location>
</feature>
<dbReference type="Pfam" id="PF17851">
    <property type="entry name" value="GH43_C2"/>
    <property type="match status" value="1"/>
</dbReference>
<dbReference type="GO" id="GO:0005975">
    <property type="term" value="P:carbohydrate metabolic process"/>
    <property type="evidence" value="ECO:0007669"/>
    <property type="project" value="InterPro"/>
</dbReference>
<dbReference type="InterPro" id="IPR023296">
    <property type="entry name" value="Glyco_hydro_beta-prop_sf"/>
</dbReference>
<evidence type="ECO:0000256" key="4">
    <source>
        <dbReference type="PIRSR" id="PIRSR606710-1"/>
    </source>
</evidence>
<feature type="active site" description="Proton donor" evidence="4">
    <location>
        <position position="199"/>
    </location>
</feature>
<reference evidence="9 12" key="2">
    <citation type="submission" date="2020-08" db="EMBL/GenBank/DDBJ databases">
        <title>Genome public.</title>
        <authorList>
            <person name="Liu C."/>
            <person name="Sun Q."/>
        </authorList>
    </citation>
    <scope>NUCLEOTIDE SEQUENCE [LARGE SCALE GENOMIC DNA]</scope>
    <source>
        <strain evidence="9 12">426_9</strain>
    </source>
</reference>
<evidence type="ECO:0000256" key="1">
    <source>
        <dbReference type="ARBA" id="ARBA00009865"/>
    </source>
</evidence>
<keyword evidence="3 6" id="KW-0326">Glycosidase</keyword>
<dbReference type="AlphaFoldDB" id="A0A3D8HE37"/>
<dbReference type="InterPro" id="IPR041542">
    <property type="entry name" value="GH43_C2"/>
</dbReference>
<dbReference type="InterPro" id="IPR013320">
    <property type="entry name" value="ConA-like_dom_sf"/>
</dbReference>
<feature type="site" description="Important for catalytic activity, responsible for pKa modulation of the active site Glu and correct orientation of both the proton donor and substrate" evidence="5">
    <location>
        <position position="144"/>
    </location>
</feature>
<dbReference type="GO" id="GO:0004553">
    <property type="term" value="F:hydrolase activity, hydrolyzing O-glycosyl compounds"/>
    <property type="evidence" value="ECO:0007669"/>
    <property type="project" value="InterPro"/>
</dbReference>
<sequence>MNKLLIALLGTVLFTGTSVAQQQTYFTNPVIHGDVADPSILRINDTYYATGTSSEWAPYYPVFTSTDLVNWKQTGHIFTEQPEWTKSSFWAPELFYYKGKVYVYYTARMKSNNTSYIGVAVADSPTGKFKDYGPVVEFEKEAIDAFVMEDKGELYITWKAYGLDNRPIELLASKLTPDGLKLAGKPFSLLRDDERQGMEGQQWFKKDGYYYLIYAINGCCGPGSDYAVAVARSRKLEGPYEKYEGNPILHGSRDILSIGHGTITTTPDGRMFYLCHAYLPGSGFYQGRQPHLQELRFGEDNWPHFVTGEYASLVQPMPFTDCVQEPVADFFDDFNGSNLRPEWSWNYPYADVKTEVKAGRLQLSGFPKEESKSGEALCLRPASSDYILETGISNQNGSWKGITMYGDNSCYLAFGSIGDRLQLKVIRDGKEQQLADLPLPSPALHLRMQVKEGLPFLFAWSKDGKSWNSLKHGLSEETIRSLIRWDRVARPGLYHEGDENAPAVFEYCSLSYQ</sequence>
<dbReference type="PANTHER" id="PTHR42812:SF5">
    <property type="entry name" value="ENDO-ARABINASE"/>
    <property type="match status" value="1"/>
</dbReference>
<dbReference type="SUPFAM" id="SSF75005">
    <property type="entry name" value="Arabinanase/levansucrase/invertase"/>
    <property type="match status" value="1"/>
</dbReference>
<accession>A0A3D8HE37</accession>
<dbReference type="EMBL" id="QREV01000021">
    <property type="protein sequence ID" value="RDU49216.1"/>
    <property type="molecule type" value="Genomic_DNA"/>
</dbReference>
<feature type="chain" id="PRO_5017538671" evidence="7">
    <location>
        <begin position="21"/>
        <end position="513"/>
    </location>
</feature>
<evidence type="ECO:0000313" key="9">
    <source>
        <dbReference type="EMBL" id="MBC8602117.1"/>
    </source>
</evidence>
<keyword evidence="12" id="KW-1185">Reference proteome</keyword>
<dbReference type="Proteomes" id="UP000256321">
    <property type="component" value="Unassembled WGS sequence"/>
</dbReference>
<dbReference type="Gene3D" id="2.115.10.20">
    <property type="entry name" value="Glycosyl hydrolase domain, family 43"/>
    <property type="match status" value="1"/>
</dbReference>
<evidence type="ECO:0000256" key="2">
    <source>
        <dbReference type="ARBA" id="ARBA00022801"/>
    </source>
</evidence>
<keyword evidence="2 6" id="KW-0378">Hydrolase</keyword>
<proteinExistence type="inferred from homology"/>
<dbReference type="RefSeq" id="WP_115499620.1">
    <property type="nucleotide sequence ID" value="NZ_JACRTI010000021.1"/>
</dbReference>
<evidence type="ECO:0000313" key="12">
    <source>
        <dbReference type="Proteomes" id="UP000629596"/>
    </source>
</evidence>
<feature type="signal peptide" evidence="7">
    <location>
        <begin position="1"/>
        <end position="20"/>
    </location>
</feature>
<dbReference type="SUPFAM" id="SSF49899">
    <property type="entry name" value="Concanavalin A-like lectins/glucanases"/>
    <property type="match status" value="1"/>
</dbReference>
<evidence type="ECO:0000256" key="6">
    <source>
        <dbReference type="RuleBase" id="RU361187"/>
    </source>
</evidence>
<evidence type="ECO:0000313" key="11">
    <source>
        <dbReference type="Proteomes" id="UP000256321"/>
    </source>
</evidence>
<evidence type="ECO:0000259" key="8">
    <source>
        <dbReference type="Pfam" id="PF17851"/>
    </source>
</evidence>
<gene>
    <name evidence="10" type="ORF">DWU89_10630</name>
    <name evidence="9" type="ORF">H8784_10360</name>
</gene>
<feature type="domain" description="Beta-xylosidase C-terminal Concanavalin A-like" evidence="8">
    <location>
        <begin position="332"/>
        <end position="475"/>
    </location>
</feature>
<dbReference type="Pfam" id="PF04616">
    <property type="entry name" value="Glyco_hydro_43"/>
    <property type="match status" value="1"/>
</dbReference>
<evidence type="ECO:0000313" key="10">
    <source>
        <dbReference type="EMBL" id="RDU49216.1"/>
    </source>
</evidence>
<reference evidence="10 11" key="1">
    <citation type="submission" date="2018-07" db="EMBL/GenBank/DDBJ databases">
        <title>Parabacteroides acidifaciens nov. sp., isolated from human feces.</title>
        <authorList>
            <person name="Wang Y.J."/>
        </authorList>
    </citation>
    <scope>NUCLEOTIDE SEQUENCE [LARGE SCALE GENOMIC DNA]</scope>
    <source>
        <strain evidence="10 11">426-9</strain>
    </source>
</reference>
<dbReference type="InterPro" id="IPR051795">
    <property type="entry name" value="Glycosyl_Hydrlase_43"/>
</dbReference>
<evidence type="ECO:0000256" key="3">
    <source>
        <dbReference type="ARBA" id="ARBA00023295"/>
    </source>
</evidence>
<protein>
    <submittedName>
        <fullName evidence="10">Beta-xylosidase</fullName>
    </submittedName>
    <submittedName>
        <fullName evidence="9">Family 43 glycosylhydrolase</fullName>
    </submittedName>
</protein>
<dbReference type="CDD" id="cd08999">
    <property type="entry name" value="GH43_ABN-like"/>
    <property type="match status" value="1"/>
</dbReference>
<evidence type="ECO:0000256" key="5">
    <source>
        <dbReference type="PIRSR" id="PIRSR606710-2"/>
    </source>
</evidence>
<evidence type="ECO:0000256" key="7">
    <source>
        <dbReference type="SAM" id="SignalP"/>
    </source>
</evidence>
<dbReference type="Proteomes" id="UP000629596">
    <property type="component" value="Unassembled WGS sequence"/>
</dbReference>
<name>A0A3D8HE37_9BACT</name>
<keyword evidence="7" id="KW-0732">Signal</keyword>
<dbReference type="PANTHER" id="PTHR42812">
    <property type="entry name" value="BETA-XYLOSIDASE"/>
    <property type="match status" value="1"/>
</dbReference>
<dbReference type="InterPro" id="IPR006710">
    <property type="entry name" value="Glyco_hydro_43"/>
</dbReference>
<comment type="similarity">
    <text evidence="1 6">Belongs to the glycosyl hydrolase 43 family.</text>
</comment>
<dbReference type="Gene3D" id="2.60.120.200">
    <property type="match status" value="1"/>
</dbReference>
<organism evidence="10 11">
    <name type="scientific">Parabacteroides acidifaciens</name>
    <dbReference type="NCBI Taxonomy" id="2290935"/>
    <lineage>
        <taxon>Bacteria</taxon>
        <taxon>Pseudomonadati</taxon>
        <taxon>Bacteroidota</taxon>
        <taxon>Bacteroidia</taxon>
        <taxon>Bacteroidales</taxon>
        <taxon>Tannerellaceae</taxon>
        <taxon>Parabacteroides</taxon>
    </lineage>
</organism>
<comment type="caution">
    <text evidence="10">The sequence shown here is derived from an EMBL/GenBank/DDBJ whole genome shotgun (WGS) entry which is preliminary data.</text>
</comment>
<dbReference type="EMBL" id="JACRTI010000021">
    <property type="protein sequence ID" value="MBC8602117.1"/>
    <property type="molecule type" value="Genomic_DNA"/>
</dbReference>